<comment type="subcellular location">
    <subcellularLocation>
        <location evidence="1">Membrane</location>
        <topology evidence="1">Multi-pass membrane protein</topology>
    </subcellularLocation>
</comment>
<evidence type="ECO:0000256" key="2">
    <source>
        <dbReference type="ARBA" id="ARBA00022692"/>
    </source>
</evidence>
<feature type="transmembrane region" description="Helical" evidence="5">
    <location>
        <begin position="67"/>
        <end position="87"/>
    </location>
</feature>
<dbReference type="AlphaFoldDB" id="A0A6J6EYY1"/>
<dbReference type="Pfam" id="PF13564">
    <property type="entry name" value="DoxX_2"/>
    <property type="match status" value="1"/>
</dbReference>
<keyword evidence="2 5" id="KW-0812">Transmembrane</keyword>
<sequence>MSYNIISGALAMIFLIAGLSKISGSNAGLSGTRDLGIKDFFARLIGLVEAVAAIGLIWGLRNPADSIGWYAAGTLWITMGVAIYAHFRADKLKTAFPAFLLFFLTTVLMVIK</sequence>
<dbReference type="InterPro" id="IPR032808">
    <property type="entry name" value="DoxX"/>
</dbReference>
<evidence type="ECO:0000256" key="5">
    <source>
        <dbReference type="SAM" id="Phobius"/>
    </source>
</evidence>
<feature type="transmembrane region" description="Helical" evidence="5">
    <location>
        <begin position="93"/>
        <end position="111"/>
    </location>
</feature>
<keyword evidence="3 5" id="KW-1133">Transmembrane helix</keyword>
<accession>A0A6J6EYY1</accession>
<dbReference type="GO" id="GO:0016020">
    <property type="term" value="C:membrane"/>
    <property type="evidence" value="ECO:0007669"/>
    <property type="project" value="UniProtKB-SubCell"/>
</dbReference>
<protein>
    <submittedName>
        <fullName evidence="6">Unannotated protein</fullName>
    </submittedName>
</protein>
<dbReference type="EMBL" id="CAEZTV010000085">
    <property type="protein sequence ID" value="CAB4581761.1"/>
    <property type="molecule type" value="Genomic_DNA"/>
</dbReference>
<organism evidence="6">
    <name type="scientific">freshwater metagenome</name>
    <dbReference type="NCBI Taxonomy" id="449393"/>
    <lineage>
        <taxon>unclassified sequences</taxon>
        <taxon>metagenomes</taxon>
        <taxon>ecological metagenomes</taxon>
    </lineage>
</organism>
<reference evidence="6" key="1">
    <citation type="submission" date="2020-05" db="EMBL/GenBank/DDBJ databases">
        <authorList>
            <person name="Chiriac C."/>
            <person name="Salcher M."/>
            <person name="Ghai R."/>
            <person name="Kavagutti S V."/>
        </authorList>
    </citation>
    <scope>NUCLEOTIDE SEQUENCE</scope>
</reference>
<evidence type="ECO:0000256" key="3">
    <source>
        <dbReference type="ARBA" id="ARBA00022989"/>
    </source>
</evidence>
<evidence type="ECO:0000256" key="4">
    <source>
        <dbReference type="ARBA" id="ARBA00023136"/>
    </source>
</evidence>
<gene>
    <name evidence="6" type="ORF">UFOPK1747_00620</name>
</gene>
<feature type="transmembrane region" description="Helical" evidence="5">
    <location>
        <begin position="40"/>
        <end position="60"/>
    </location>
</feature>
<keyword evidence="4 5" id="KW-0472">Membrane</keyword>
<evidence type="ECO:0000256" key="1">
    <source>
        <dbReference type="ARBA" id="ARBA00004141"/>
    </source>
</evidence>
<name>A0A6J6EYY1_9ZZZZ</name>
<evidence type="ECO:0000313" key="6">
    <source>
        <dbReference type="EMBL" id="CAB4581761.1"/>
    </source>
</evidence>
<proteinExistence type="predicted"/>